<evidence type="ECO:0000256" key="1">
    <source>
        <dbReference type="SAM" id="MobiDB-lite"/>
    </source>
</evidence>
<dbReference type="EMBL" id="JABSTU010000009">
    <property type="protein sequence ID" value="KAH8022097.1"/>
    <property type="molecule type" value="Genomic_DNA"/>
</dbReference>
<comment type="caution">
    <text evidence="2">The sequence shown here is derived from an EMBL/GenBank/DDBJ whole genome shotgun (WGS) entry which is preliminary data.</text>
</comment>
<dbReference type="AlphaFoldDB" id="A0A9J6DJM2"/>
<feature type="compositionally biased region" description="Basic and acidic residues" evidence="1">
    <location>
        <begin position="80"/>
        <end position="93"/>
    </location>
</feature>
<organism evidence="2 3">
    <name type="scientific">Rhipicephalus microplus</name>
    <name type="common">Cattle tick</name>
    <name type="synonym">Boophilus microplus</name>
    <dbReference type="NCBI Taxonomy" id="6941"/>
    <lineage>
        <taxon>Eukaryota</taxon>
        <taxon>Metazoa</taxon>
        <taxon>Ecdysozoa</taxon>
        <taxon>Arthropoda</taxon>
        <taxon>Chelicerata</taxon>
        <taxon>Arachnida</taxon>
        <taxon>Acari</taxon>
        <taxon>Parasitiformes</taxon>
        <taxon>Ixodida</taxon>
        <taxon>Ixodoidea</taxon>
        <taxon>Ixodidae</taxon>
        <taxon>Rhipicephalinae</taxon>
        <taxon>Rhipicephalus</taxon>
        <taxon>Boophilus</taxon>
    </lineage>
</organism>
<reference evidence="2" key="2">
    <citation type="submission" date="2021-09" db="EMBL/GenBank/DDBJ databases">
        <authorList>
            <person name="Jia N."/>
            <person name="Wang J."/>
            <person name="Shi W."/>
            <person name="Du L."/>
            <person name="Sun Y."/>
            <person name="Zhan W."/>
            <person name="Jiang J."/>
            <person name="Wang Q."/>
            <person name="Zhang B."/>
            <person name="Ji P."/>
            <person name="Sakyi L.B."/>
            <person name="Cui X."/>
            <person name="Yuan T."/>
            <person name="Jiang B."/>
            <person name="Yang W."/>
            <person name="Lam T.T.-Y."/>
            <person name="Chang Q."/>
            <person name="Ding S."/>
            <person name="Wang X."/>
            <person name="Zhu J."/>
            <person name="Ruan X."/>
            <person name="Zhao L."/>
            <person name="Wei J."/>
            <person name="Que T."/>
            <person name="Du C."/>
            <person name="Cheng J."/>
            <person name="Dai P."/>
            <person name="Han X."/>
            <person name="Huang E."/>
            <person name="Gao Y."/>
            <person name="Liu J."/>
            <person name="Shao H."/>
            <person name="Ye R."/>
            <person name="Li L."/>
            <person name="Wei W."/>
            <person name="Wang X."/>
            <person name="Wang C."/>
            <person name="Huo Q."/>
            <person name="Li W."/>
            <person name="Guo W."/>
            <person name="Chen H."/>
            <person name="Chen S."/>
            <person name="Zhou L."/>
            <person name="Zhou L."/>
            <person name="Ni X."/>
            <person name="Tian J."/>
            <person name="Zhou Y."/>
            <person name="Sheng Y."/>
            <person name="Liu T."/>
            <person name="Pan Y."/>
            <person name="Xia L."/>
            <person name="Li J."/>
            <person name="Zhao F."/>
            <person name="Cao W."/>
        </authorList>
    </citation>
    <scope>NUCLEOTIDE SEQUENCE</scope>
    <source>
        <strain evidence="2">Rmic-2018</strain>
        <tissue evidence="2">Larvae</tissue>
    </source>
</reference>
<evidence type="ECO:0000313" key="2">
    <source>
        <dbReference type="EMBL" id="KAH8022097.1"/>
    </source>
</evidence>
<dbReference type="VEuPathDB" id="VectorBase:LOC119174460"/>
<feature type="region of interest" description="Disordered" evidence="1">
    <location>
        <begin position="42"/>
        <end position="93"/>
    </location>
</feature>
<dbReference type="Proteomes" id="UP000821866">
    <property type="component" value="Chromosome 7"/>
</dbReference>
<protein>
    <submittedName>
        <fullName evidence="2">Uncharacterized protein</fullName>
    </submittedName>
</protein>
<keyword evidence="3" id="KW-1185">Reference proteome</keyword>
<sequence>MRKREKCLRLLNAEQSLTANKVCSFAQPANLASTDAERLVSSTSMQKSSGVSHSATESANNSLETMQSSTKSSIDISSRMSEDKPVKPKREDCRTDSLCAGDIRSSTRTGVLSTNDMVVGGNVMGIWDAPKAEVDRELITSIEMCVDPELGGYMEHVDRSVSFISQLEKLDEGWECFFD</sequence>
<accession>A0A9J6DJM2</accession>
<name>A0A9J6DJM2_RHIMP</name>
<reference evidence="2" key="1">
    <citation type="journal article" date="2020" name="Cell">
        <title>Large-Scale Comparative Analyses of Tick Genomes Elucidate Their Genetic Diversity and Vector Capacities.</title>
        <authorList>
            <consortium name="Tick Genome and Microbiome Consortium (TIGMIC)"/>
            <person name="Jia N."/>
            <person name="Wang J."/>
            <person name="Shi W."/>
            <person name="Du L."/>
            <person name="Sun Y."/>
            <person name="Zhan W."/>
            <person name="Jiang J.F."/>
            <person name="Wang Q."/>
            <person name="Zhang B."/>
            <person name="Ji P."/>
            <person name="Bell-Sakyi L."/>
            <person name="Cui X.M."/>
            <person name="Yuan T.T."/>
            <person name="Jiang B.G."/>
            <person name="Yang W.F."/>
            <person name="Lam T.T."/>
            <person name="Chang Q.C."/>
            <person name="Ding S.J."/>
            <person name="Wang X.J."/>
            <person name="Zhu J.G."/>
            <person name="Ruan X.D."/>
            <person name="Zhao L."/>
            <person name="Wei J.T."/>
            <person name="Ye R.Z."/>
            <person name="Que T.C."/>
            <person name="Du C.H."/>
            <person name="Zhou Y.H."/>
            <person name="Cheng J.X."/>
            <person name="Dai P.F."/>
            <person name="Guo W.B."/>
            <person name="Han X.H."/>
            <person name="Huang E.J."/>
            <person name="Li L.F."/>
            <person name="Wei W."/>
            <person name="Gao Y.C."/>
            <person name="Liu J.Z."/>
            <person name="Shao H.Z."/>
            <person name="Wang X."/>
            <person name="Wang C.C."/>
            <person name="Yang T.C."/>
            <person name="Huo Q.B."/>
            <person name="Li W."/>
            <person name="Chen H.Y."/>
            <person name="Chen S.E."/>
            <person name="Zhou L.G."/>
            <person name="Ni X.B."/>
            <person name="Tian J.H."/>
            <person name="Sheng Y."/>
            <person name="Liu T."/>
            <person name="Pan Y.S."/>
            <person name="Xia L.Y."/>
            <person name="Li J."/>
            <person name="Zhao F."/>
            <person name="Cao W.C."/>
        </authorList>
    </citation>
    <scope>NUCLEOTIDE SEQUENCE</scope>
    <source>
        <strain evidence="2">Rmic-2018</strain>
    </source>
</reference>
<proteinExistence type="predicted"/>
<feature type="compositionally biased region" description="Polar residues" evidence="1">
    <location>
        <begin position="42"/>
        <end position="67"/>
    </location>
</feature>
<gene>
    <name evidence="2" type="ORF">HPB51_021820</name>
</gene>
<feature type="compositionally biased region" description="Low complexity" evidence="1">
    <location>
        <begin position="68"/>
        <end position="79"/>
    </location>
</feature>
<evidence type="ECO:0000313" key="3">
    <source>
        <dbReference type="Proteomes" id="UP000821866"/>
    </source>
</evidence>